<keyword evidence="2" id="KW-0732">Signal</keyword>
<evidence type="ECO:0000313" key="3">
    <source>
        <dbReference type="EMBL" id="MBW74902.1"/>
    </source>
</evidence>
<proteinExistence type="predicted"/>
<organism evidence="3">
    <name type="scientific">Anopheles darlingi</name>
    <name type="common">Mosquito</name>
    <dbReference type="NCBI Taxonomy" id="43151"/>
    <lineage>
        <taxon>Eukaryota</taxon>
        <taxon>Metazoa</taxon>
        <taxon>Ecdysozoa</taxon>
        <taxon>Arthropoda</taxon>
        <taxon>Hexapoda</taxon>
        <taxon>Insecta</taxon>
        <taxon>Pterygota</taxon>
        <taxon>Neoptera</taxon>
        <taxon>Endopterygota</taxon>
        <taxon>Diptera</taxon>
        <taxon>Nematocera</taxon>
        <taxon>Culicoidea</taxon>
        <taxon>Culicidae</taxon>
        <taxon>Anophelinae</taxon>
        <taxon>Anopheles</taxon>
    </lineage>
</organism>
<evidence type="ECO:0008006" key="4">
    <source>
        <dbReference type="Google" id="ProtNLM"/>
    </source>
</evidence>
<feature type="region of interest" description="Disordered" evidence="1">
    <location>
        <begin position="176"/>
        <end position="214"/>
    </location>
</feature>
<dbReference type="EMBL" id="GGFL01010724">
    <property type="protein sequence ID" value="MBW74902.1"/>
    <property type="molecule type" value="Transcribed_RNA"/>
</dbReference>
<feature type="compositionally biased region" description="Basic residues" evidence="1">
    <location>
        <begin position="176"/>
        <end position="190"/>
    </location>
</feature>
<evidence type="ECO:0000256" key="1">
    <source>
        <dbReference type="SAM" id="MobiDB-lite"/>
    </source>
</evidence>
<accession>A0A2M4DBF2</accession>
<name>A0A2M4DBF2_ANODA</name>
<protein>
    <recommendedName>
        <fullName evidence="4">Secreted protein</fullName>
    </recommendedName>
</protein>
<sequence length="214" mass="24975">MLLLLLLLLPVPLPMALLHRQLRPATVAIMVMLVVIRSSTDHHRPTGCPIVSTVIRMRSASIRRSVAEKPSTCSRSSKSSRRSWCVWPSRKRNGWPRGRPNLRSHRSTSLPRRRLPAAKCLVSMIRLHRACRNHRPHPVPTLGWVVILSAKMIHWHRSSLDWPVMDWRPRISRKHRRLHRNERKDRAVRKPGREDARTWPRNRRTDRVRAAAAA</sequence>
<feature type="signal peptide" evidence="2">
    <location>
        <begin position="1"/>
        <end position="16"/>
    </location>
</feature>
<dbReference type="AlphaFoldDB" id="A0A2M4DBF2"/>
<feature type="chain" id="PRO_5014941279" description="Secreted protein" evidence="2">
    <location>
        <begin position="17"/>
        <end position="214"/>
    </location>
</feature>
<feature type="compositionally biased region" description="Basic and acidic residues" evidence="1">
    <location>
        <begin position="191"/>
        <end position="214"/>
    </location>
</feature>
<evidence type="ECO:0000256" key="2">
    <source>
        <dbReference type="SAM" id="SignalP"/>
    </source>
</evidence>
<reference evidence="3" key="1">
    <citation type="submission" date="2018-01" db="EMBL/GenBank/DDBJ databases">
        <title>An insight into the sialome of Amazonian anophelines.</title>
        <authorList>
            <person name="Ribeiro J.M."/>
            <person name="Scarpassa V."/>
            <person name="Calvo E."/>
        </authorList>
    </citation>
    <scope>NUCLEOTIDE SEQUENCE</scope>
</reference>